<evidence type="ECO:0000313" key="4">
    <source>
        <dbReference type="EMBL" id="MBB6133064.1"/>
    </source>
</evidence>
<feature type="compositionally biased region" description="Low complexity" evidence="1">
    <location>
        <begin position="289"/>
        <end position="300"/>
    </location>
</feature>
<sequence length="300" mass="32733">MLDLINALPRNLFLPPTSLFLIIALGLLLWRFRPRAGRIVAGTGLALLTFMSSNAGSSFLVGPLEKMTRPLARPESAGAQAIVVLAAGRLSSAGEYDNRDIPDHTALARLRYGAHLQRRTGLPILVTGGNGGSGADPATIDMAYTKADAMARALREDFGVPVKWIERRSRDTGENAIYSNVLLRPAGVKRILLVTDAMHMHRARNVFEREGLDVIEAPTMFVYSPYYGFDAWLPSAEGMRRSWYATYELLGFAWYRIRDREAPGAKQDAVATPPRRTSVAPPLTPAPAPALEKAPAPVAN</sequence>
<dbReference type="GO" id="GO:0043164">
    <property type="term" value="P:Gram-negative-bacterium-type cell wall biogenesis"/>
    <property type="evidence" value="ECO:0007669"/>
    <property type="project" value="TreeGrafter"/>
</dbReference>
<accession>A0A7X0CD33</accession>
<keyword evidence="2" id="KW-1133">Transmembrane helix</keyword>
<feature type="domain" description="DUF218" evidence="3">
    <location>
        <begin position="80"/>
        <end position="251"/>
    </location>
</feature>
<gene>
    <name evidence="4" type="ORF">HD842_001175</name>
</gene>
<dbReference type="GO" id="GO:0005886">
    <property type="term" value="C:plasma membrane"/>
    <property type="evidence" value="ECO:0007669"/>
    <property type="project" value="TreeGrafter"/>
</dbReference>
<feature type="region of interest" description="Disordered" evidence="1">
    <location>
        <begin position="264"/>
        <end position="300"/>
    </location>
</feature>
<dbReference type="Gene3D" id="3.40.50.620">
    <property type="entry name" value="HUPs"/>
    <property type="match status" value="1"/>
</dbReference>
<reference evidence="4 5" key="1">
    <citation type="submission" date="2020-08" db="EMBL/GenBank/DDBJ databases">
        <title>The Agave Microbiome: Exploring the role of microbial communities in plant adaptations to desert environments.</title>
        <authorList>
            <person name="Partida-Martinez L.P."/>
        </authorList>
    </citation>
    <scope>NUCLEOTIDE SEQUENCE [LARGE SCALE GENOMIC DNA]</scope>
    <source>
        <strain evidence="4 5">AT3.2</strain>
    </source>
</reference>
<dbReference type="CDD" id="cd06259">
    <property type="entry name" value="YdcF-like"/>
    <property type="match status" value="1"/>
</dbReference>
<dbReference type="Pfam" id="PF02698">
    <property type="entry name" value="DUF218"/>
    <property type="match status" value="1"/>
</dbReference>
<feature type="transmembrane region" description="Helical" evidence="2">
    <location>
        <begin position="39"/>
        <end position="61"/>
    </location>
</feature>
<dbReference type="InterPro" id="IPR014729">
    <property type="entry name" value="Rossmann-like_a/b/a_fold"/>
</dbReference>
<dbReference type="PANTHER" id="PTHR30336">
    <property type="entry name" value="INNER MEMBRANE PROTEIN, PROBABLE PERMEASE"/>
    <property type="match status" value="1"/>
</dbReference>
<evidence type="ECO:0000256" key="1">
    <source>
        <dbReference type="SAM" id="MobiDB-lite"/>
    </source>
</evidence>
<organism evidence="4 5">
    <name type="scientific">Massilia aurea</name>
    <dbReference type="NCBI Taxonomy" id="373040"/>
    <lineage>
        <taxon>Bacteria</taxon>
        <taxon>Pseudomonadati</taxon>
        <taxon>Pseudomonadota</taxon>
        <taxon>Betaproteobacteria</taxon>
        <taxon>Burkholderiales</taxon>
        <taxon>Oxalobacteraceae</taxon>
        <taxon>Telluria group</taxon>
        <taxon>Massilia</taxon>
    </lineage>
</organism>
<keyword evidence="5" id="KW-1185">Reference proteome</keyword>
<keyword evidence="2" id="KW-0812">Transmembrane</keyword>
<dbReference type="AlphaFoldDB" id="A0A7X0CD33"/>
<dbReference type="Proteomes" id="UP000540787">
    <property type="component" value="Unassembled WGS sequence"/>
</dbReference>
<dbReference type="RefSeq" id="WP_183552166.1">
    <property type="nucleotide sequence ID" value="NZ_JACHBX010000001.1"/>
</dbReference>
<feature type="transmembrane region" description="Helical" evidence="2">
    <location>
        <begin position="12"/>
        <end position="32"/>
    </location>
</feature>
<evidence type="ECO:0000259" key="3">
    <source>
        <dbReference type="Pfam" id="PF02698"/>
    </source>
</evidence>
<keyword evidence="2" id="KW-0472">Membrane</keyword>
<dbReference type="InterPro" id="IPR003848">
    <property type="entry name" value="DUF218"/>
</dbReference>
<comment type="caution">
    <text evidence="4">The sequence shown here is derived from an EMBL/GenBank/DDBJ whole genome shotgun (WGS) entry which is preliminary data.</text>
</comment>
<dbReference type="EMBL" id="JACHBX010000001">
    <property type="protein sequence ID" value="MBB6133064.1"/>
    <property type="molecule type" value="Genomic_DNA"/>
</dbReference>
<evidence type="ECO:0000313" key="5">
    <source>
        <dbReference type="Proteomes" id="UP000540787"/>
    </source>
</evidence>
<dbReference type="InterPro" id="IPR051599">
    <property type="entry name" value="Cell_Envelope_Assoc"/>
</dbReference>
<name>A0A7X0CD33_9BURK</name>
<dbReference type="GO" id="GO:0000270">
    <property type="term" value="P:peptidoglycan metabolic process"/>
    <property type="evidence" value="ECO:0007669"/>
    <property type="project" value="TreeGrafter"/>
</dbReference>
<protein>
    <submittedName>
        <fullName evidence="4">Uncharacterized SAM-binding protein YcdF (DUF218 family)</fullName>
    </submittedName>
</protein>
<evidence type="ECO:0000256" key="2">
    <source>
        <dbReference type="SAM" id="Phobius"/>
    </source>
</evidence>
<dbReference type="PANTHER" id="PTHR30336:SF4">
    <property type="entry name" value="ENVELOPE BIOGENESIS FACTOR ELYC"/>
    <property type="match status" value="1"/>
</dbReference>
<proteinExistence type="predicted"/>